<reference evidence="12" key="1">
    <citation type="submission" date="2012-12" db="EMBL/GenBank/DDBJ databases">
        <authorList>
            <person name="Hellsten U."/>
            <person name="Grimwood J."/>
            <person name="Chapman J.A."/>
            <person name="Shapiro H."/>
            <person name="Aerts A."/>
            <person name="Otillar R.P."/>
            <person name="Terry A.Y."/>
            <person name="Boore J.L."/>
            <person name="Simakov O."/>
            <person name="Marletaz F."/>
            <person name="Cho S.-J."/>
            <person name="Edsinger-Gonzales E."/>
            <person name="Havlak P."/>
            <person name="Kuo D.-H."/>
            <person name="Larsson T."/>
            <person name="Lv J."/>
            <person name="Arendt D."/>
            <person name="Savage R."/>
            <person name="Osoegawa K."/>
            <person name="de Jong P."/>
            <person name="Lindberg D.R."/>
            <person name="Seaver E.C."/>
            <person name="Weisblat D.A."/>
            <person name="Putnam N.H."/>
            <person name="Grigoriev I.V."/>
            <person name="Rokhsar D.S."/>
        </authorList>
    </citation>
    <scope>NUCLEOTIDE SEQUENCE</scope>
    <source>
        <strain evidence="12">I ESC-2004</strain>
    </source>
</reference>
<evidence type="ECO:0000256" key="7">
    <source>
        <dbReference type="ARBA" id="ARBA00022989"/>
    </source>
</evidence>
<keyword evidence="8 9" id="KW-0472">Membrane</keyword>
<feature type="transmembrane region" description="Helical" evidence="9">
    <location>
        <begin position="331"/>
        <end position="353"/>
    </location>
</feature>
<keyword evidence="4 9" id="KW-0813">Transport</keyword>
<dbReference type="EMBL" id="KB309292">
    <property type="protein sequence ID" value="ELT94879.1"/>
    <property type="molecule type" value="Genomic_DNA"/>
</dbReference>
<feature type="non-terminal residue" evidence="10">
    <location>
        <position position="1"/>
    </location>
</feature>
<evidence type="ECO:0000313" key="10">
    <source>
        <dbReference type="EMBL" id="ELT94879.1"/>
    </source>
</evidence>
<comment type="subcellular location">
    <subcellularLocation>
        <location evidence="2 9">Cell membrane</location>
        <topology evidence="2 9">Multi-pass membrane protein</topology>
    </subcellularLocation>
</comment>
<accession>R7TML5</accession>
<reference evidence="10 12" key="2">
    <citation type="journal article" date="2013" name="Nature">
        <title>Insights into bilaterian evolution from three spiralian genomes.</title>
        <authorList>
            <person name="Simakov O."/>
            <person name="Marletaz F."/>
            <person name="Cho S.J."/>
            <person name="Edsinger-Gonzales E."/>
            <person name="Havlak P."/>
            <person name="Hellsten U."/>
            <person name="Kuo D.H."/>
            <person name="Larsson T."/>
            <person name="Lv J."/>
            <person name="Arendt D."/>
            <person name="Savage R."/>
            <person name="Osoegawa K."/>
            <person name="de Jong P."/>
            <person name="Grimwood J."/>
            <person name="Chapman J.A."/>
            <person name="Shapiro H."/>
            <person name="Aerts A."/>
            <person name="Otillar R.P."/>
            <person name="Terry A.Y."/>
            <person name="Boore J.L."/>
            <person name="Grigoriev I.V."/>
            <person name="Lindberg D.R."/>
            <person name="Seaver E.C."/>
            <person name="Weisblat D.A."/>
            <person name="Putnam N.H."/>
            <person name="Rokhsar D.S."/>
        </authorList>
    </citation>
    <scope>NUCLEOTIDE SEQUENCE</scope>
    <source>
        <strain evidence="10 12">I ESC-2004</strain>
    </source>
</reference>
<evidence type="ECO:0000256" key="9">
    <source>
        <dbReference type="RuleBase" id="RU368035"/>
    </source>
</evidence>
<dbReference type="GO" id="GO:0032217">
    <property type="term" value="F:riboflavin transmembrane transporter activity"/>
    <property type="evidence" value="ECO:0007669"/>
    <property type="project" value="UniProtKB-UniRule"/>
</dbReference>
<protein>
    <recommendedName>
        <fullName evidence="9">Riboflavin transporter</fullName>
    </recommendedName>
</protein>
<proteinExistence type="inferred from homology"/>
<feature type="non-terminal residue" evidence="10">
    <location>
        <position position="435"/>
    </location>
</feature>
<dbReference type="EnsemblMetazoa" id="CapteT73779">
    <property type="protein sequence ID" value="CapteP73779"/>
    <property type="gene ID" value="CapteG73779"/>
</dbReference>
<feature type="transmembrane region" description="Helical" evidence="9">
    <location>
        <begin position="274"/>
        <end position="298"/>
    </location>
</feature>
<dbReference type="OMA" id="AYFWLAR"/>
<feature type="transmembrane region" description="Helical" evidence="9">
    <location>
        <begin position="66"/>
        <end position="84"/>
    </location>
</feature>
<feature type="transmembrane region" description="Helical" evidence="9">
    <location>
        <begin position="32"/>
        <end position="54"/>
    </location>
</feature>
<keyword evidence="12" id="KW-1185">Reference proteome</keyword>
<feature type="transmembrane region" description="Helical" evidence="9">
    <location>
        <begin position="188"/>
        <end position="211"/>
    </location>
</feature>
<comment type="catalytic activity">
    <reaction evidence="1 9">
        <text>riboflavin(in) = riboflavin(out)</text>
        <dbReference type="Rhea" id="RHEA:35015"/>
        <dbReference type="ChEBI" id="CHEBI:57986"/>
    </reaction>
</comment>
<evidence type="ECO:0000256" key="8">
    <source>
        <dbReference type="ARBA" id="ARBA00023136"/>
    </source>
</evidence>
<dbReference type="HOGENOM" id="CLU_034789_1_0_1"/>
<keyword evidence="7 9" id="KW-1133">Transmembrane helix</keyword>
<dbReference type="Pfam" id="PF06237">
    <property type="entry name" value="SLC52_ribofla_tr"/>
    <property type="match status" value="1"/>
</dbReference>
<feature type="transmembrane region" description="Helical" evidence="9">
    <location>
        <begin position="365"/>
        <end position="383"/>
    </location>
</feature>
<reference evidence="11" key="3">
    <citation type="submission" date="2015-06" db="UniProtKB">
        <authorList>
            <consortium name="EnsemblMetazoa"/>
        </authorList>
    </citation>
    <scope>IDENTIFICATION</scope>
</reference>
<feature type="transmembrane region" description="Helical" evidence="9">
    <location>
        <begin position="132"/>
        <end position="153"/>
    </location>
</feature>
<evidence type="ECO:0000256" key="6">
    <source>
        <dbReference type="ARBA" id="ARBA00022692"/>
    </source>
</evidence>
<dbReference type="Proteomes" id="UP000014760">
    <property type="component" value="Unassembled WGS sequence"/>
</dbReference>
<organism evidence="10">
    <name type="scientific">Capitella teleta</name>
    <name type="common">Polychaete worm</name>
    <dbReference type="NCBI Taxonomy" id="283909"/>
    <lineage>
        <taxon>Eukaryota</taxon>
        <taxon>Metazoa</taxon>
        <taxon>Spiralia</taxon>
        <taxon>Lophotrochozoa</taxon>
        <taxon>Annelida</taxon>
        <taxon>Polychaeta</taxon>
        <taxon>Sedentaria</taxon>
        <taxon>Scolecida</taxon>
        <taxon>Capitellidae</taxon>
        <taxon>Capitella</taxon>
    </lineage>
</organism>
<keyword evidence="6 9" id="KW-0812">Transmembrane</keyword>
<dbReference type="PANTHER" id="PTHR12929">
    <property type="entry name" value="SOLUTE CARRIER FAMILY 52"/>
    <property type="match status" value="1"/>
</dbReference>
<dbReference type="EMBL" id="AMQN01002475">
    <property type="status" value="NOT_ANNOTATED_CDS"/>
    <property type="molecule type" value="Genomic_DNA"/>
</dbReference>
<dbReference type="AlphaFoldDB" id="R7TML5"/>
<gene>
    <name evidence="10" type="ORF">CAPTEDRAFT_73779</name>
</gene>
<evidence type="ECO:0000256" key="3">
    <source>
        <dbReference type="ARBA" id="ARBA00006366"/>
    </source>
</evidence>
<dbReference type="OrthoDB" id="9995836at2759"/>
<sequence length="435" mass="48112">FSLSSWIDLYGVNVEMPILVQYLPEGWALPSYSGIFGSIANIGPLVYAAIAVLCPGNAKTRETFTIYFIICSGAVTCILLSLFWDQTAFLWGAERSVAFFAMVFFLEFVDCTSCVVFLPFMSRFKASYMPSFMAGEEMGGMISGLVGLIQGVGGEPVCTNITKEVFNETGDYYYNLTTMEPQLTPPRFSVSAFFIFLFCIMCLSAISFTLLNYTQYCQKEMTQTDCAQKKYEEQETMISKNAKIELNENVAENEEIGAIKIETTWIQKLRFPILVFYFAYASFFMYGLSSAVMSYAVLPYGYFEYNLSLRLSTLIKPLAALSTSVLETSSLAVIGGCILVANGMSFFSLYLALMSPDPPLAGADAGSIMVVIVGVTMTTFYSYARTSTVTLLRKEGGHRGLLWAGFSVQAGAFLGTILGFLLVNVFEIFKDKPRC</sequence>
<evidence type="ECO:0000256" key="5">
    <source>
        <dbReference type="ARBA" id="ARBA00022475"/>
    </source>
</evidence>
<dbReference type="GO" id="GO:0005886">
    <property type="term" value="C:plasma membrane"/>
    <property type="evidence" value="ECO:0007669"/>
    <property type="project" value="UniProtKB-SubCell"/>
</dbReference>
<comment type="similarity">
    <text evidence="3 9">Belongs to the riboflavin transporter family.</text>
</comment>
<evidence type="ECO:0000313" key="12">
    <source>
        <dbReference type="Proteomes" id="UP000014760"/>
    </source>
</evidence>
<dbReference type="InterPro" id="IPR009357">
    <property type="entry name" value="Riboflavin_transptr"/>
</dbReference>
<dbReference type="PANTHER" id="PTHR12929:SF10">
    <property type="entry name" value="RIBOFLAVIN TRANSPORTER"/>
    <property type="match status" value="1"/>
</dbReference>
<evidence type="ECO:0000313" key="11">
    <source>
        <dbReference type="EnsemblMetazoa" id="CapteP73779"/>
    </source>
</evidence>
<name>R7TML5_CAPTE</name>
<feature type="transmembrane region" description="Helical" evidence="9">
    <location>
        <begin position="96"/>
        <end position="120"/>
    </location>
</feature>
<keyword evidence="5 9" id="KW-1003">Cell membrane</keyword>
<evidence type="ECO:0000256" key="2">
    <source>
        <dbReference type="ARBA" id="ARBA00004651"/>
    </source>
</evidence>
<evidence type="ECO:0000256" key="4">
    <source>
        <dbReference type="ARBA" id="ARBA00022448"/>
    </source>
</evidence>
<comment type="function">
    <text evidence="9">Plasma membrane transporter mediating the uptake by cells of the water soluble vitamin B2/riboflavin that plays a key role in biochemical oxidation-reduction reactions of the carbohydrate, lipid, and amino acid metabolism.</text>
</comment>
<evidence type="ECO:0000256" key="1">
    <source>
        <dbReference type="ARBA" id="ARBA00000215"/>
    </source>
</evidence>
<feature type="transmembrane region" description="Helical" evidence="9">
    <location>
        <begin position="403"/>
        <end position="426"/>
    </location>
</feature>